<protein>
    <recommendedName>
        <fullName evidence="4">Extracellular serine-rich protein</fullName>
    </recommendedName>
</protein>
<keyword evidence="3" id="KW-1185">Reference proteome</keyword>
<evidence type="ECO:0008006" key="4">
    <source>
        <dbReference type="Google" id="ProtNLM"/>
    </source>
</evidence>
<dbReference type="OMA" id="GIFQYIP"/>
<dbReference type="AlphaFoldDB" id="A0A1M2VAM4"/>
<evidence type="ECO:0000313" key="2">
    <source>
        <dbReference type="EMBL" id="OJT04629.1"/>
    </source>
</evidence>
<accession>A0A1M2VAM4</accession>
<gene>
    <name evidence="2" type="ORF">TRAPUB_4641</name>
</gene>
<dbReference type="PANTHER" id="PTHR34883">
    <property type="entry name" value="SERINE-RICH PROTEIN, PUTATIVE-RELATED-RELATED"/>
    <property type="match status" value="1"/>
</dbReference>
<reference evidence="2 3" key="1">
    <citation type="submission" date="2016-10" db="EMBL/GenBank/DDBJ databases">
        <title>Genome sequence of the basidiomycete white-rot fungus Trametes pubescens.</title>
        <authorList>
            <person name="Makela M.R."/>
            <person name="Granchi Z."/>
            <person name="Peng M."/>
            <person name="De Vries R.P."/>
            <person name="Grigoriev I."/>
            <person name="Riley R."/>
            <person name="Hilden K."/>
        </authorList>
    </citation>
    <scope>NUCLEOTIDE SEQUENCE [LARGE SCALE GENOMIC DNA]</scope>
    <source>
        <strain evidence="2 3">FBCC735</strain>
    </source>
</reference>
<proteinExistence type="predicted"/>
<comment type="caution">
    <text evidence="2">The sequence shown here is derived from an EMBL/GenBank/DDBJ whole genome shotgun (WGS) entry which is preliminary data.</text>
</comment>
<dbReference type="InterPro" id="IPR052953">
    <property type="entry name" value="Ser-rich/MCO-related"/>
</dbReference>
<name>A0A1M2VAM4_TRAPU</name>
<dbReference type="PANTHER" id="PTHR34883:SF15">
    <property type="entry name" value="EXTRACELLULAR SERINE-RICH PROTEIN"/>
    <property type="match status" value="1"/>
</dbReference>
<evidence type="ECO:0000313" key="3">
    <source>
        <dbReference type="Proteomes" id="UP000184267"/>
    </source>
</evidence>
<dbReference type="EMBL" id="MNAD01001524">
    <property type="protein sequence ID" value="OJT04629.1"/>
    <property type="molecule type" value="Genomic_DNA"/>
</dbReference>
<dbReference type="Proteomes" id="UP000184267">
    <property type="component" value="Unassembled WGS sequence"/>
</dbReference>
<dbReference type="Gene3D" id="2.60.40.420">
    <property type="entry name" value="Cupredoxins - blue copper proteins"/>
    <property type="match status" value="1"/>
</dbReference>
<feature type="compositionally biased region" description="Low complexity" evidence="1">
    <location>
        <begin position="182"/>
        <end position="193"/>
    </location>
</feature>
<dbReference type="OrthoDB" id="2331100at2759"/>
<dbReference type="STRING" id="154538.A0A1M2VAM4"/>
<sequence length="205" mass="20409">MSCLGIGNGVNDGLGTPALAFTPSSVNVTKGSIVTFVFDGIPGNHTVAQSAFARPCEPLSGGFDSGFIFVPPTADAASSFPTFNLTIEDDTKPIWFYCAQLNPAPHCLAGMVGAINAPATGNTFSSYAAVAAAASSVVAPVPALSGVNAFATAGPGPLTGSFSGVALPTGTPLIPIGTASLSSTATSSRSSSRFVTPTKSPRHIS</sequence>
<organism evidence="2 3">
    <name type="scientific">Trametes pubescens</name>
    <name type="common">White-rot fungus</name>
    <dbReference type="NCBI Taxonomy" id="154538"/>
    <lineage>
        <taxon>Eukaryota</taxon>
        <taxon>Fungi</taxon>
        <taxon>Dikarya</taxon>
        <taxon>Basidiomycota</taxon>
        <taxon>Agaricomycotina</taxon>
        <taxon>Agaricomycetes</taxon>
        <taxon>Polyporales</taxon>
        <taxon>Polyporaceae</taxon>
        <taxon>Trametes</taxon>
    </lineage>
</organism>
<feature type="region of interest" description="Disordered" evidence="1">
    <location>
        <begin position="182"/>
        <end position="205"/>
    </location>
</feature>
<dbReference type="CDD" id="cd00920">
    <property type="entry name" value="Cupredoxin"/>
    <property type="match status" value="1"/>
</dbReference>
<evidence type="ECO:0000256" key="1">
    <source>
        <dbReference type="SAM" id="MobiDB-lite"/>
    </source>
</evidence>
<dbReference type="InterPro" id="IPR008972">
    <property type="entry name" value="Cupredoxin"/>
</dbReference>
<dbReference type="SUPFAM" id="SSF49503">
    <property type="entry name" value="Cupredoxins"/>
    <property type="match status" value="1"/>
</dbReference>